<dbReference type="PANTHER" id="PTHR12412">
    <property type="entry name" value="CAP BINDING PROTEIN"/>
    <property type="match status" value="1"/>
</dbReference>
<feature type="compositionally biased region" description="Low complexity" evidence="1">
    <location>
        <begin position="964"/>
        <end position="976"/>
    </location>
</feature>
<feature type="compositionally biased region" description="Basic and acidic residues" evidence="1">
    <location>
        <begin position="977"/>
        <end position="1001"/>
    </location>
</feature>
<dbReference type="InterPro" id="IPR016024">
    <property type="entry name" value="ARM-type_fold"/>
</dbReference>
<protein>
    <recommendedName>
        <fullName evidence="6">MIF4G domain-containing protein</fullName>
    </recommendedName>
</protein>
<sequence>MDPSGGDPYSLYSVGQQAGLPQTPMNNGYQQQQYQQYQQGSPYGGGGGRGGGRGRGRGRQSRGGGGGWGGGGGMASSGSMQEDRQRADEERARRVRERIYKMGETDNGEDFFPQSDLFTIKKWIEEEGRKGNAQEQMILKAFRVMVTEQPHKTPLVAALLGFLIISPEGQRSSRAEDGDNAMSGSSQEIPESLGVKIGKDLVKAFRSHLHSRLWRNVRLSLNFFASLAPLGIVTPSSMRTLLSAFSMVLNEPGVTVDRGDRAAMCIIEVLCRSGSDLIRPDLLASDDDSNALQIDDAALQEVNGMVEAVEAYAKGRRGETSLRRAWAPSTGEEADKDPLHEEGFEQAVEALLLLRSRQYKAPAFLPAATDLLPPAIVSISRDLLRGRGEMSSDQYQIALPEVLVPPEEDDSEGFSFGGDYLKDGKPSKSRGRKKGVTLEKADEEVKRAGAGPEKTAVFARWFVESTPLVGTPSAVVLRSLVNEIIDLYEVNRKECARILFSIAKWLRKGTFAGKAVSPDTGLFGDAEDIEWVTADPQDPQGGWTIDDVIVECILSASLLLPQAPHVPLYYHSLLREITTLSPQTLAPAIGRTVRRIYGASRTGRVSSEVLKRFAEWFSAHLSNFNFSWGWKEWIPDMRSTHSHPAKAFARRVAELEIRLAYYDRIKGTLPEEIQEGVLKPEEPTPCFTYESPEHPYHARATALNNSLRARATAPVVLAELESLKRDLIAADSTFPDEDDPMTSGKVSTEAQADIIVRDIMTQVVLHIGSRSFSHFLNIVERYHALLRQLSSTPSMRLAILTSTTRFWARSPQWVMIVLDKLMQYRIVEPADVIAFVFDPPTAESLPRTILSTSGDAAPGSFSKLIALPGGQYTRDWSNFDWFEIIRLTIEKVNGRVGQVRRRLARLQREEAEEAERKEAAAAAAAETTEDGSAPATASTPVPKVPFSFPTSASLPRRPDLGAVPSAASPSGAAADKNAADDPAKKKKEEEEKRQTVEETKSALESILSEQRKVLAGAFKGLADHYRRTSTLASSAAATAAGGGDEEGEEGAEVDEEVEELEWKAWWAREWYLAYLRQFNRDFATIQETLSAVFVGQYNPTGSVEGATDDVRALFEEACRMAYE</sequence>
<feature type="domain" description="MIF4G-like type 1" evidence="2">
    <location>
        <begin position="470"/>
        <end position="671"/>
    </location>
</feature>
<feature type="compositionally biased region" description="Gly residues" evidence="1">
    <location>
        <begin position="42"/>
        <end position="51"/>
    </location>
</feature>
<proteinExistence type="predicted"/>
<organism evidence="4 5">
    <name type="scientific">Pseudomicrostroma glucosiphilum</name>
    <dbReference type="NCBI Taxonomy" id="1684307"/>
    <lineage>
        <taxon>Eukaryota</taxon>
        <taxon>Fungi</taxon>
        <taxon>Dikarya</taxon>
        <taxon>Basidiomycota</taxon>
        <taxon>Ustilaginomycotina</taxon>
        <taxon>Exobasidiomycetes</taxon>
        <taxon>Microstromatales</taxon>
        <taxon>Microstromatales incertae sedis</taxon>
        <taxon>Pseudomicrostroma</taxon>
    </lineage>
</organism>
<feature type="domain" description="MIF4G-like type 2" evidence="3">
    <location>
        <begin position="869"/>
        <end position="1080"/>
    </location>
</feature>
<evidence type="ECO:0000259" key="3">
    <source>
        <dbReference type="Pfam" id="PF09090"/>
    </source>
</evidence>
<feature type="compositionally biased region" description="Basic and acidic residues" evidence="1">
    <location>
        <begin position="81"/>
        <end position="92"/>
    </location>
</feature>
<dbReference type="GO" id="GO:0006406">
    <property type="term" value="P:mRNA export from nucleus"/>
    <property type="evidence" value="ECO:0007669"/>
    <property type="project" value="InterPro"/>
</dbReference>
<dbReference type="STRING" id="1684307.A0A316UF19"/>
<dbReference type="PANTHER" id="PTHR12412:SF2">
    <property type="entry name" value="NUCLEAR CAP-BINDING PROTEIN SUBUNIT 1"/>
    <property type="match status" value="1"/>
</dbReference>
<feature type="compositionally biased region" description="Polar residues" evidence="1">
    <location>
        <begin position="13"/>
        <end position="27"/>
    </location>
</feature>
<dbReference type="GO" id="GO:0005846">
    <property type="term" value="C:nuclear cap binding complex"/>
    <property type="evidence" value="ECO:0007669"/>
    <property type="project" value="InterPro"/>
</dbReference>
<evidence type="ECO:0000313" key="4">
    <source>
        <dbReference type="EMBL" id="PWN23839.1"/>
    </source>
</evidence>
<dbReference type="EMBL" id="KZ819321">
    <property type="protein sequence ID" value="PWN23839.1"/>
    <property type="molecule type" value="Genomic_DNA"/>
</dbReference>
<evidence type="ECO:0000256" key="1">
    <source>
        <dbReference type="SAM" id="MobiDB-lite"/>
    </source>
</evidence>
<feature type="domain" description="MIF4G-like type 2" evidence="3">
    <location>
        <begin position="687"/>
        <end position="839"/>
    </location>
</feature>
<dbReference type="GO" id="GO:0005634">
    <property type="term" value="C:nucleus"/>
    <property type="evidence" value="ECO:0007669"/>
    <property type="project" value="TreeGrafter"/>
</dbReference>
<reference evidence="4 5" key="1">
    <citation type="journal article" date="2018" name="Mol. Biol. Evol.">
        <title>Broad Genomic Sampling Reveals a Smut Pathogenic Ancestry of the Fungal Clade Ustilaginomycotina.</title>
        <authorList>
            <person name="Kijpornyongpan T."/>
            <person name="Mondo S.J."/>
            <person name="Barry K."/>
            <person name="Sandor L."/>
            <person name="Lee J."/>
            <person name="Lipzen A."/>
            <person name="Pangilinan J."/>
            <person name="LaButti K."/>
            <person name="Hainaut M."/>
            <person name="Henrissat B."/>
            <person name="Grigoriev I.V."/>
            <person name="Spatafora J.W."/>
            <person name="Aime M.C."/>
        </authorList>
    </citation>
    <scope>NUCLEOTIDE SEQUENCE [LARGE SCALE GENOMIC DNA]</scope>
    <source>
        <strain evidence="4 5">MCA 4718</strain>
    </source>
</reference>
<dbReference type="Pfam" id="PF09090">
    <property type="entry name" value="MIF4G_like_2"/>
    <property type="match status" value="2"/>
</dbReference>
<dbReference type="GO" id="GO:0000339">
    <property type="term" value="F:RNA cap binding"/>
    <property type="evidence" value="ECO:0007669"/>
    <property type="project" value="InterPro"/>
</dbReference>
<dbReference type="GO" id="GO:0000184">
    <property type="term" value="P:nuclear-transcribed mRNA catabolic process, nonsense-mediated decay"/>
    <property type="evidence" value="ECO:0007669"/>
    <property type="project" value="TreeGrafter"/>
</dbReference>
<keyword evidence="5" id="KW-1185">Reference proteome</keyword>
<dbReference type="SUPFAM" id="SSF48371">
    <property type="entry name" value="ARM repeat"/>
    <property type="match status" value="3"/>
</dbReference>
<feature type="region of interest" description="Disordered" evidence="1">
    <location>
        <begin position="408"/>
        <end position="437"/>
    </location>
</feature>
<gene>
    <name evidence="4" type="ORF">BCV69DRAFT_291802</name>
</gene>
<accession>A0A316UF19</accession>
<feature type="compositionally biased region" description="Gly residues" evidence="1">
    <location>
        <begin position="61"/>
        <end position="75"/>
    </location>
</feature>
<dbReference type="Gene3D" id="1.25.40.180">
    <property type="match status" value="3"/>
</dbReference>
<dbReference type="Pfam" id="PF09088">
    <property type="entry name" value="MIF4G_like"/>
    <property type="match status" value="1"/>
</dbReference>
<feature type="region of interest" description="Disordered" evidence="1">
    <location>
        <begin position="1"/>
        <end position="92"/>
    </location>
</feature>
<dbReference type="RefSeq" id="XP_025350999.1">
    <property type="nucleotide sequence ID" value="XM_025493768.1"/>
</dbReference>
<dbReference type="InterPro" id="IPR027159">
    <property type="entry name" value="CBP80"/>
</dbReference>
<evidence type="ECO:0000259" key="2">
    <source>
        <dbReference type="Pfam" id="PF09088"/>
    </source>
</evidence>
<dbReference type="InterPro" id="IPR015174">
    <property type="entry name" value="MIF4G-like_typ-2"/>
</dbReference>
<evidence type="ECO:0000313" key="5">
    <source>
        <dbReference type="Proteomes" id="UP000245942"/>
    </source>
</evidence>
<dbReference type="AlphaFoldDB" id="A0A316UF19"/>
<evidence type="ECO:0008006" key="6">
    <source>
        <dbReference type="Google" id="ProtNLM"/>
    </source>
</evidence>
<feature type="compositionally biased region" description="Low complexity" evidence="1">
    <location>
        <begin position="28"/>
        <end position="41"/>
    </location>
</feature>
<dbReference type="GeneID" id="37015502"/>
<feature type="region of interest" description="Disordered" evidence="1">
    <location>
        <begin position="914"/>
        <end position="1001"/>
    </location>
</feature>
<name>A0A316UF19_9BASI</name>
<dbReference type="InterPro" id="IPR015172">
    <property type="entry name" value="MIF4G-like_typ-1"/>
</dbReference>
<dbReference type="Proteomes" id="UP000245942">
    <property type="component" value="Unassembled WGS sequence"/>
</dbReference>
<dbReference type="GO" id="GO:0003729">
    <property type="term" value="F:mRNA binding"/>
    <property type="evidence" value="ECO:0007669"/>
    <property type="project" value="TreeGrafter"/>
</dbReference>
<dbReference type="OrthoDB" id="10252707at2759"/>